<evidence type="ECO:0000256" key="6">
    <source>
        <dbReference type="ARBA" id="ARBA00023186"/>
    </source>
</evidence>
<dbReference type="FunFam" id="3.30.260.10:FF:000025">
    <property type="entry name" value="Chaperonin containing TCP1 subunit 2"/>
    <property type="match status" value="1"/>
</dbReference>
<proteinExistence type="inferred from homology"/>
<dbReference type="OrthoDB" id="10248520at2759"/>
<evidence type="ECO:0000256" key="7">
    <source>
        <dbReference type="ARBA" id="ARBA00033237"/>
    </source>
</evidence>
<organism evidence="9 10">
    <name type="scientific">Gossypium schwendimanii</name>
    <name type="common">Cotton</name>
    <dbReference type="NCBI Taxonomy" id="34291"/>
    <lineage>
        <taxon>Eukaryota</taxon>
        <taxon>Viridiplantae</taxon>
        <taxon>Streptophyta</taxon>
        <taxon>Embryophyta</taxon>
        <taxon>Tracheophyta</taxon>
        <taxon>Spermatophyta</taxon>
        <taxon>Magnoliopsida</taxon>
        <taxon>eudicotyledons</taxon>
        <taxon>Gunneridae</taxon>
        <taxon>Pentapetalae</taxon>
        <taxon>rosids</taxon>
        <taxon>malvids</taxon>
        <taxon>Malvales</taxon>
        <taxon>Malvaceae</taxon>
        <taxon>Malvoideae</taxon>
        <taxon>Gossypium</taxon>
    </lineage>
</organism>
<evidence type="ECO:0000256" key="1">
    <source>
        <dbReference type="ARBA" id="ARBA00004496"/>
    </source>
</evidence>
<dbReference type="FunFam" id="1.10.560.10:FF:000017">
    <property type="entry name" value="T-complex protein 1 subunit eta"/>
    <property type="match status" value="1"/>
</dbReference>
<evidence type="ECO:0000313" key="9">
    <source>
        <dbReference type="EMBL" id="MBA0866584.1"/>
    </source>
</evidence>
<comment type="similarity">
    <text evidence="2 8">Belongs to the TCP-1 chaperonin family.</text>
</comment>
<dbReference type="SUPFAM" id="SSF48592">
    <property type="entry name" value="GroEL equatorial domain-like"/>
    <property type="match status" value="1"/>
</dbReference>
<dbReference type="GO" id="GO:0140662">
    <property type="term" value="F:ATP-dependent protein folding chaperone"/>
    <property type="evidence" value="ECO:0007669"/>
    <property type="project" value="InterPro"/>
</dbReference>
<dbReference type="GO" id="GO:0005832">
    <property type="term" value="C:chaperonin-containing T-complex"/>
    <property type="evidence" value="ECO:0007669"/>
    <property type="project" value="InterPro"/>
</dbReference>
<dbReference type="FunFam" id="3.50.7.10:FF:000002">
    <property type="entry name" value="T-complex protein 1 subunit beta"/>
    <property type="match status" value="1"/>
</dbReference>
<name>A0A7J9M6J2_GOSSC</name>
<dbReference type="PROSITE" id="PS00751">
    <property type="entry name" value="TCP1_2"/>
    <property type="match status" value="1"/>
</dbReference>
<evidence type="ECO:0000256" key="2">
    <source>
        <dbReference type="ARBA" id="ARBA00008020"/>
    </source>
</evidence>
<gene>
    <name evidence="9" type="ORF">Goshw_022518</name>
</gene>
<dbReference type="PANTHER" id="PTHR11353">
    <property type="entry name" value="CHAPERONIN"/>
    <property type="match status" value="1"/>
</dbReference>
<dbReference type="GO" id="GO:0005524">
    <property type="term" value="F:ATP binding"/>
    <property type="evidence" value="ECO:0007669"/>
    <property type="project" value="UniProtKB-KW"/>
</dbReference>
<keyword evidence="4 8" id="KW-0547">Nucleotide-binding</keyword>
<comment type="caution">
    <text evidence="9">The sequence shown here is derived from an EMBL/GenBank/DDBJ whole genome shotgun (WGS) entry which is preliminary data.</text>
</comment>
<dbReference type="SUPFAM" id="SSF52029">
    <property type="entry name" value="GroEL apical domain-like"/>
    <property type="match status" value="1"/>
</dbReference>
<dbReference type="Pfam" id="PF00118">
    <property type="entry name" value="Cpn60_TCP1"/>
    <property type="match status" value="1"/>
</dbReference>
<accession>A0A7J9M6J2</accession>
<dbReference type="Gene3D" id="3.50.7.10">
    <property type="entry name" value="GroEL"/>
    <property type="match status" value="1"/>
</dbReference>
<dbReference type="InterPro" id="IPR027410">
    <property type="entry name" value="TCP-1-like_intermed_sf"/>
</dbReference>
<keyword evidence="10" id="KW-1185">Reference proteome</keyword>
<evidence type="ECO:0000256" key="5">
    <source>
        <dbReference type="ARBA" id="ARBA00022840"/>
    </source>
</evidence>
<dbReference type="Gene3D" id="1.10.560.10">
    <property type="entry name" value="GroEL-like equatorial domain"/>
    <property type="match status" value="1"/>
</dbReference>
<keyword evidence="6 8" id="KW-0143">Chaperone</keyword>
<dbReference type="GO" id="GO:0016887">
    <property type="term" value="F:ATP hydrolysis activity"/>
    <property type="evidence" value="ECO:0007669"/>
    <property type="project" value="InterPro"/>
</dbReference>
<reference evidence="9 10" key="1">
    <citation type="journal article" date="2019" name="Genome Biol. Evol.">
        <title>Insights into the evolution of the New World diploid cottons (Gossypium, subgenus Houzingenia) based on genome sequencing.</title>
        <authorList>
            <person name="Grover C.E."/>
            <person name="Arick M.A. 2nd"/>
            <person name="Thrash A."/>
            <person name="Conover J.L."/>
            <person name="Sanders W.S."/>
            <person name="Peterson D.G."/>
            <person name="Frelichowski J.E."/>
            <person name="Scheffler J.A."/>
            <person name="Scheffler B.E."/>
            <person name="Wendel J.F."/>
        </authorList>
    </citation>
    <scope>NUCLEOTIDE SEQUENCE [LARGE SCALE GENOMIC DNA]</scope>
    <source>
        <strain evidence="9">1</strain>
        <tissue evidence="9">Leaf</tissue>
    </source>
</reference>
<dbReference type="InterPro" id="IPR002194">
    <property type="entry name" value="Chaperonin_TCP-1_CS"/>
</dbReference>
<dbReference type="PROSITE" id="PS00995">
    <property type="entry name" value="TCP1_3"/>
    <property type="match status" value="1"/>
</dbReference>
<keyword evidence="5 8" id="KW-0067">ATP-binding</keyword>
<dbReference type="PRINTS" id="PR00304">
    <property type="entry name" value="TCOMPLEXTCP1"/>
</dbReference>
<dbReference type="InterPro" id="IPR027409">
    <property type="entry name" value="GroEL-like_apical_dom_sf"/>
</dbReference>
<dbReference type="CDD" id="cd03336">
    <property type="entry name" value="TCP1_beta"/>
    <property type="match status" value="1"/>
</dbReference>
<keyword evidence="3" id="KW-0963">Cytoplasm</keyword>
<dbReference type="NCBIfam" id="TIGR02341">
    <property type="entry name" value="chap_CCT_beta"/>
    <property type="match status" value="1"/>
</dbReference>
<evidence type="ECO:0000256" key="8">
    <source>
        <dbReference type="RuleBase" id="RU004187"/>
    </source>
</evidence>
<evidence type="ECO:0000256" key="3">
    <source>
        <dbReference type="ARBA" id="ARBA00022490"/>
    </source>
</evidence>
<evidence type="ECO:0000313" key="10">
    <source>
        <dbReference type="Proteomes" id="UP000593576"/>
    </source>
</evidence>
<sequence>MASFVGAIAITDLVKTTLGPKGMDKILQSTGRGHEVTVTNDGATILKSLHIDNPAAKVLIDISKVQDDEVGDGTTSVVVLAGELLREAEKLVAAKIHPMTIISGYRMAAECARNALLQRVVDNKGNAGELLDMNTFFLFVRIRMAFLNFAEKFKSDLMKIARTTLSSKILSQDKEHFAQLAVDAVMRLKGSTNLEAIQIIKKPGGSLKDSFLDEGFILDKKIGLGQPKRIENAKILVANTAMDTDKVKIYGARVRVDSMSKVAEIEGAEKEKMREKVKKIIAHGINCFVNRQLIYNFPEELFADAGILAIEHADFDGIERLALVTGGEIASTFDNPESVKLGHCKLIEEIMIGEDKLIHFSGVEMGQACTVVLRGASHHVLDEAERSLHDALCVLSQTVNDTRVLLGGGWPEMVMAKEVDELARKTPGKKSHAIEAFSRALVAIPTIIADNAGLDSADLVAQLRAEHHKEGCNAGIDVISGSVGDMAELGISESFKVKQAVLLSATEAAEMILRVDEIITCAPRKREDRM</sequence>
<dbReference type="Gene3D" id="3.30.260.10">
    <property type="entry name" value="TCP-1-like chaperonin intermediate domain"/>
    <property type="match status" value="1"/>
</dbReference>
<dbReference type="InterPro" id="IPR017998">
    <property type="entry name" value="Chaperone_TCP-1"/>
</dbReference>
<dbReference type="EMBL" id="JABFAF010000009">
    <property type="protein sequence ID" value="MBA0866584.1"/>
    <property type="molecule type" value="Genomic_DNA"/>
</dbReference>
<dbReference type="InterPro" id="IPR027413">
    <property type="entry name" value="GROEL-like_equatorial_sf"/>
</dbReference>
<dbReference type="InterPro" id="IPR002423">
    <property type="entry name" value="Cpn60/GroEL/TCP-1"/>
</dbReference>
<dbReference type="AlphaFoldDB" id="A0A7J9M6J2"/>
<protein>
    <recommendedName>
        <fullName evidence="7">CCT-beta</fullName>
    </recommendedName>
</protein>
<dbReference type="Proteomes" id="UP000593576">
    <property type="component" value="Unassembled WGS sequence"/>
</dbReference>
<dbReference type="PROSITE" id="PS00750">
    <property type="entry name" value="TCP1_1"/>
    <property type="match status" value="1"/>
</dbReference>
<dbReference type="InterPro" id="IPR012716">
    <property type="entry name" value="Chap_CCT_beta"/>
</dbReference>
<evidence type="ECO:0000256" key="4">
    <source>
        <dbReference type="ARBA" id="ARBA00022741"/>
    </source>
</evidence>
<dbReference type="SUPFAM" id="SSF54849">
    <property type="entry name" value="GroEL-intermediate domain like"/>
    <property type="match status" value="1"/>
</dbReference>
<dbReference type="GO" id="GO:0051082">
    <property type="term" value="F:unfolded protein binding"/>
    <property type="evidence" value="ECO:0007669"/>
    <property type="project" value="InterPro"/>
</dbReference>
<comment type="subcellular location">
    <subcellularLocation>
        <location evidence="1">Cytoplasm</location>
    </subcellularLocation>
</comment>